<dbReference type="Pfam" id="PF13540">
    <property type="entry name" value="RCC1_2"/>
    <property type="match status" value="3"/>
</dbReference>
<evidence type="ECO:0000256" key="2">
    <source>
        <dbReference type="PROSITE-ProRule" id="PRU00235"/>
    </source>
</evidence>
<dbReference type="Pfam" id="PF00415">
    <property type="entry name" value="RCC1"/>
    <property type="match status" value="1"/>
</dbReference>
<evidence type="ECO:0000256" key="3">
    <source>
        <dbReference type="SAM" id="MobiDB-lite"/>
    </source>
</evidence>
<feature type="repeat" description="RCC1" evidence="2">
    <location>
        <begin position="307"/>
        <end position="358"/>
    </location>
</feature>
<dbReference type="InterPro" id="IPR051210">
    <property type="entry name" value="Ub_ligase/GEF_domain"/>
</dbReference>
<feature type="repeat" description="RCC1" evidence="2">
    <location>
        <begin position="1"/>
        <end position="55"/>
    </location>
</feature>
<evidence type="ECO:0000256" key="1">
    <source>
        <dbReference type="ARBA" id="ARBA00022737"/>
    </source>
</evidence>
<dbReference type="OMA" id="AGAIMEW"/>
<dbReference type="STRING" id="1257118.L8GJC5"/>
<dbReference type="Gene3D" id="2.130.10.30">
    <property type="entry name" value="Regulator of chromosome condensation 1/beta-lactamase-inhibitor protein II"/>
    <property type="match status" value="2"/>
</dbReference>
<feature type="repeat" description="RCC1" evidence="2">
    <location>
        <begin position="56"/>
        <end position="126"/>
    </location>
</feature>
<dbReference type="InterPro" id="IPR009091">
    <property type="entry name" value="RCC1/BLIP-II"/>
</dbReference>
<dbReference type="OrthoDB" id="8068875at2759"/>
<dbReference type="PROSITE" id="PS50012">
    <property type="entry name" value="RCC1_3"/>
    <property type="match status" value="6"/>
</dbReference>
<keyword evidence="5" id="KW-1185">Reference proteome</keyword>
<feature type="repeat" description="RCC1" evidence="2">
    <location>
        <begin position="168"/>
        <end position="212"/>
    </location>
</feature>
<sequence>MWAWGSNAYGQLGWAPTPTVRQQAKPSPIVLECVGARQVVQVACGLYHTVCLTADGLVFSWGRNVECCVRWSVIQLQLGHAGPKSSGAAAAAAVQVDAAQVLEGLEDMPVQQIACGRYHTAVLTTAGAIMEWGWGEQKAPRLVEGLLGLPIRQLACGVYTTIALTSDGQVYTWEARKLGQAGYAPQLVEALQDKGVVKLACGLWDVMALTEDGEVYTWTDHSWSPFNSNKVIPSLVTALSGQGITDIVCGKAFSVALTDGGDVWSWPKGREDEAKPMEALRDKGVRMLACGDTHTVALATVGWRDECTVFTSGLNDYNQLGSVKDRTTDEPSAVDDLENMSFCQVACGGYHTVALTGPWMGLSSDLVDDLAAILHSGQMADYEFVVDGRSFPVHKIILAARCSHLDPGRDRHHDSGRDERRHRRDLWSIPRVCVQGSLPRIESQWEGSVEPSGAIWSTPTGPSMPQRPIIDDVER</sequence>
<accession>L8GJC5</accession>
<dbReference type="RefSeq" id="XP_004335163.1">
    <property type="nucleotide sequence ID" value="XM_004335115.1"/>
</dbReference>
<dbReference type="InterPro" id="IPR000408">
    <property type="entry name" value="Reg_chr_condens"/>
</dbReference>
<gene>
    <name evidence="4" type="ORF">ACA1_349510</name>
</gene>
<dbReference type="EMBL" id="KB008100">
    <property type="protein sequence ID" value="ELR13150.1"/>
    <property type="molecule type" value="Genomic_DNA"/>
</dbReference>
<protein>
    <submittedName>
        <fullName evidence="4">Regulator of chromosome condensation (RCC1) repeat domain containing protein</fullName>
    </submittedName>
</protein>
<dbReference type="GeneID" id="14913698"/>
<dbReference type="PANTHER" id="PTHR22870">
    <property type="entry name" value="REGULATOR OF CHROMOSOME CONDENSATION"/>
    <property type="match status" value="1"/>
</dbReference>
<dbReference type="AlphaFoldDB" id="L8GJC5"/>
<feature type="repeat" description="RCC1" evidence="2">
    <location>
        <begin position="213"/>
        <end position="260"/>
    </location>
</feature>
<dbReference type="SUPFAM" id="SSF50985">
    <property type="entry name" value="RCC1/BLIP-II"/>
    <property type="match status" value="1"/>
</dbReference>
<proteinExistence type="predicted"/>
<dbReference type="KEGG" id="acan:ACA1_349510"/>
<dbReference type="Proteomes" id="UP000011083">
    <property type="component" value="Unassembled WGS sequence"/>
</dbReference>
<evidence type="ECO:0000313" key="4">
    <source>
        <dbReference type="EMBL" id="ELR13150.1"/>
    </source>
</evidence>
<keyword evidence="1" id="KW-0677">Repeat</keyword>
<dbReference type="InterPro" id="IPR011333">
    <property type="entry name" value="SKP1/BTB/POZ_sf"/>
</dbReference>
<dbReference type="Gene3D" id="3.30.710.10">
    <property type="entry name" value="Potassium Channel Kv1.1, Chain A"/>
    <property type="match status" value="1"/>
</dbReference>
<name>L8GJC5_ACACF</name>
<feature type="region of interest" description="Disordered" evidence="3">
    <location>
        <begin position="449"/>
        <end position="475"/>
    </location>
</feature>
<evidence type="ECO:0000313" key="5">
    <source>
        <dbReference type="Proteomes" id="UP000011083"/>
    </source>
</evidence>
<feature type="repeat" description="RCC1" evidence="2">
    <location>
        <begin position="127"/>
        <end position="167"/>
    </location>
</feature>
<dbReference type="VEuPathDB" id="AmoebaDB:ACA1_349510"/>
<dbReference type="PROSITE" id="PS00626">
    <property type="entry name" value="RCC1_2"/>
    <property type="match status" value="3"/>
</dbReference>
<reference evidence="4 5" key="1">
    <citation type="journal article" date="2013" name="Genome Biol.">
        <title>Genome of Acanthamoeba castellanii highlights extensive lateral gene transfer and early evolution of tyrosine kinase signaling.</title>
        <authorList>
            <person name="Clarke M."/>
            <person name="Lohan A.J."/>
            <person name="Liu B."/>
            <person name="Lagkouvardos I."/>
            <person name="Roy S."/>
            <person name="Zafar N."/>
            <person name="Bertelli C."/>
            <person name="Schilde C."/>
            <person name="Kianianmomeni A."/>
            <person name="Burglin T.R."/>
            <person name="Frech C."/>
            <person name="Turcotte B."/>
            <person name="Kopec K.O."/>
            <person name="Synnott J.M."/>
            <person name="Choo C."/>
            <person name="Paponov I."/>
            <person name="Finkler A."/>
            <person name="Soon Heng Tan C."/>
            <person name="Hutchins A.P."/>
            <person name="Weinmeier T."/>
            <person name="Rattei T."/>
            <person name="Chu J.S."/>
            <person name="Gimenez G."/>
            <person name="Irimia M."/>
            <person name="Rigden D.J."/>
            <person name="Fitzpatrick D.A."/>
            <person name="Lorenzo-Morales J."/>
            <person name="Bateman A."/>
            <person name="Chiu C.H."/>
            <person name="Tang P."/>
            <person name="Hegemann P."/>
            <person name="Fromm H."/>
            <person name="Raoult D."/>
            <person name="Greub G."/>
            <person name="Miranda-Saavedra D."/>
            <person name="Chen N."/>
            <person name="Nash P."/>
            <person name="Ginger M.L."/>
            <person name="Horn M."/>
            <person name="Schaap P."/>
            <person name="Caler L."/>
            <person name="Loftus B."/>
        </authorList>
    </citation>
    <scope>NUCLEOTIDE SEQUENCE [LARGE SCALE GENOMIC DNA]</scope>
    <source>
        <strain evidence="4 5">Neff</strain>
    </source>
</reference>
<organism evidence="4 5">
    <name type="scientific">Acanthamoeba castellanii (strain ATCC 30010 / Neff)</name>
    <dbReference type="NCBI Taxonomy" id="1257118"/>
    <lineage>
        <taxon>Eukaryota</taxon>
        <taxon>Amoebozoa</taxon>
        <taxon>Discosea</taxon>
        <taxon>Longamoebia</taxon>
        <taxon>Centramoebida</taxon>
        <taxon>Acanthamoebidae</taxon>
        <taxon>Acanthamoeba</taxon>
    </lineage>
</organism>
<dbReference type="PANTHER" id="PTHR22870:SF408">
    <property type="entry name" value="OS09G0560450 PROTEIN"/>
    <property type="match status" value="1"/>
</dbReference>
<dbReference type="SUPFAM" id="SSF54695">
    <property type="entry name" value="POZ domain"/>
    <property type="match status" value="1"/>
</dbReference>